<dbReference type="InterPro" id="IPR029044">
    <property type="entry name" value="Nucleotide-diphossugar_trans"/>
</dbReference>
<dbReference type="InterPro" id="IPR050587">
    <property type="entry name" value="GNT1/Glycosyltrans_8"/>
</dbReference>
<dbReference type="Pfam" id="PF01501">
    <property type="entry name" value="Glyco_transf_8"/>
    <property type="match status" value="1"/>
</dbReference>
<proteinExistence type="predicted"/>
<organism evidence="1 2">
    <name type="scientific">Wallemia hederae</name>
    <dbReference type="NCBI Taxonomy" id="1540922"/>
    <lineage>
        <taxon>Eukaryota</taxon>
        <taxon>Fungi</taxon>
        <taxon>Dikarya</taxon>
        <taxon>Basidiomycota</taxon>
        <taxon>Wallemiomycotina</taxon>
        <taxon>Wallemiomycetes</taxon>
        <taxon>Wallemiales</taxon>
        <taxon>Wallemiaceae</taxon>
        <taxon>Wallemia</taxon>
    </lineage>
</organism>
<dbReference type="SUPFAM" id="SSF53448">
    <property type="entry name" value="Nucleotide-diphospho-sugar transferases"/>
    <property type="match status" value="1"/>
</dbReference>
<evidence type="ECO:0000313" key="2">
    <source>
        <dbReference type="Proteomes" id="UP000310189"/>
    </source>
</evidence>
<dbReference type="Gene3D" id="3.90.550.10">
    <property type="entry name" value="Spore Coat Polysaccharide Biosynthesis Protein SpsA, Chain A"/>
    <property type="match status" value="1"/>
</dbReference>
<dbReference type="PANTHER" id="PTHR11183">
    <property type="entry name" value="GLYCOGENIN SUBFAMILY MEMBER"/>
    <property type="match status" value="1"/>
</dbReference>
<accession>A0A4T0FXT0</accession>
<dbReference type="GO" id="GO:0016757">
    <property type="term" value="F:glycosyltransferase activity"/>
    <property type="evidence" value="ECO:0007669"/>
    <property type="project" value="InterPro"/>
</dbReference>
<dbReference type="InterPro" id="IPR002495">
    <property type="entry name" value="Glyco_trans_8"/>
</dbReference>
<keyword evidence="2" id="KW-1185">Reference proteome</keyword>
<protein>
    <recommendedName>
        <fullName evidence="3">Nucleotide-diphospho-sugar transferase</fullName>
    </recommendedName>
</protein>
<dbReference type="OrthoDB" id="2014201at2759"/>
<dbReference type="Proteomes" id="UP000310189">
    <property type="component" value="Unassembled WGS sequence"/>
</dbReference>
<name>A0A4T0FXT0_9BASI</name>
<dbReference type="EMBL" id="SPNW01000001">
    <property type="protein sequence ID" value="TIA93568.1"/>
    <property type="molecule type" value="Genomic_DNA"/>
</dbReference>
<comment type="caution">
    <text evidence="1">The sequence shown here is derived from an EMBL/GenBank/DDBJ whole genome shotgun (WGS) entry which is preliminary data.</text>
</comment>
<evidence type="ECO:0000313" key="1">
    <source>
        <dbReference type="EMBL" id="TIA93568.1"/>
    </source>
</evidence>
<gene>
    <name evidence="1" type="ORF">E3P99_00044</name>
</gene>
<dbReference type="AlphaFoldDB" id="A0A4T0FXT0"/>
<sequence>MSKSWVTVVTSASYTIGAKVLAASLRETGSIYPLLILTTTALPTESRLEMEAFGLQVRLVDPFLLDSVAAGDNRAAFAEAGNKLRAFALTEYETLGFIDADTLVTQNIDHLLSIDHVQPDELAIAFACTCNNRKKSFYPKEWTPQNCGHNRFQQYNHSPPLTLLDDTSVAVNSGVMVFKPSNRVCDMIEKFTTTHKHLVQSYVFPDQQILQDVFSNKIRILPWKYNALKVLRACHKNLWDNGASNSEVHIVHYIHEKPWMRRCEARPYPQDLPSSHDIDVDPTHVWWWHAHDTYLPREHQLRL</sequence>
<reference evidence="1 2" key="1">
    <citation type="submission" date="2019-03" db="EMBL/GenBank/DDBJ databases">
        <title>Sequencing 23 genomes of Wallemia ichthyophaga.</title>
        <authorList>
            <person name="Gostincar C."/>
        </authorList>
    </citation>
    <scope>NUCLEOTIDE SEQUENCE [LARGE SCALE GENOMIC DNA]</scope>
    <source>
        <strain evidence="1 2">EXF-5753</strain>
    </source>
</reference>
<evidence type="ECO:0008006" key="3">
    <source>
        <dbReference type="Google" id="ProtNLM"/>
    </source>
</evidence>